<organism evidence="2">
    <name type="scientific">marine metagenome</name>
    <dbReference type="NCBI Taxonomy" id="408172"/>
    <lineage>
        <taxon>unclassified sequences</taxon>
        <taxon>metagenomes</taxon>
        <taxon>ecological metagenomes</taxon>
    </lineage>
</organism>
<accession>A0A381RB82</accession>
<reference evidence="2" key="1">
    <citation type="submission" date="2018-05" db="EMBL/GenBank/DDBJ databases">
        <authorList>
            <person name="Lanie J.A."/>
            <person name="Ng W.-L."/>
            <person name="Kazmierczak K.M."/>
            <person name="Andrzejewski T.M."/>
            <person name="Davidsen T.M."/>
            <person name="Wayne K.J."/>
            <person name="Tettelin H."/>
            <person name="Glass J.I."/>
            <person name="Rusch D."/>
            <person name="Podicherti R."/>
            <person name="Tsui H.-C.T."/>
            <person name="Winkler M.E."/>
        </authorList>
    </citation>
    <scope>NUCLEOTIDE SEQUENCE</scope>
</reference>
<sequence length="396" mass="41183">VSVKQRDAAIVGVHEFPSRDVEGELSPLHIKAESASKALADAGLTWSDVDGIYDAGEGGASGLTIAEYFGLSPTVIDTTNVGGSSYQFHAAHARRAIAAGKARVALLTYGSTAHSNVSRIGTGGRGMGGYPADNLESFAGLTLIANYAMCAHRHMFEFGTTSEQLAEISVATRCHAMRNPDAVRAMEDLEFLDIRETTIDDVVNSRMIADPLHLLECCMISDGGGAVVIAAPDVARDCRHKPVWILGTGEATKYPAGGADITSSAAVQSGPIGFGEAGVGPDEMDVAMIYDSFSITVLTILEDLGFCPKGEGGRWVEGGRLRFDRPGEGPALNTDGGGLSSNHPGMRGIFLLIEAARQLRGESTAQVEGAKLAVAHGNGGMLGSRHSAGTVVLGGD</sequence>
<proteinExistence type="predicted"/>
<dbReference type="InterPro" id="IPR002155">
    <property type="entry name" value="Thiolase"/>
</dbReference>
<name>A0A381RB82_9ZZZZ</name>
<dbReference type="PANTHER" id="PTHR42870">
    <property type="entry name" value="ACETYL-COA C-ACETYLTRANSFERASE"/>
    <property type="match status" value="1"/>
</dbReference>
<gene>
    <name evidence="2" type="ORF">METZ01_LOCUS41764</name>
</gene>
<dbReference type="PIRSF" id="PIRSF000429">
    <property type="entry name" value="Ac-CoA_Ac_transf"/>
    <property type="match status" value="1"/>
</dbReference>
<dbReference type="InterPro" id="IPR055140">
    <property type="entry name" value="Thiolase_C_2"/>
</dbReference>
<dbReference type="PANTHER" id="PTHR42870:SF1">
    <property type="entry name" value="NON-SPECIFIC LIPID-TRANSFER PROTEIN-LIKE 2"/>
    <property type="match status" value="1"/>
</dbReference>
<dbReference type="Gene3D" id="3.40.47.10">
    <property type="match status" value="1"/>
</dbReference>
<evidence type="ECO:0000313" key="2">
    <source>
        <dbReference type="EMBL" id="SUZ88910.1"/>
    </source>
</evidence>
<protein>
    <recommendedName>
        <fullName evidence="1">Thiolase C-terminal domain-containing protein</fullName>
    </recommendedName>
</protein>
<dbReference type="Pfam" id="PF22691">
    <property type="entry name" value="Thiolase_C_1"/>
    <property type="match status" value="1"/>
</dbReference>
<dbReference type="InterPro" id="IPR016039">
    <property type="entry name" value="Thiolase-like"/>
</dbReference>
<feature type="non-terminal residue" evidence="2">
    <location>
        <position position="1"/>
    </location>
</feature>
<dbReference type="AlphaFoldDB" id="A0A381RB82"/>
<dbReference type="GO" id="GO:0016747">
    <property type="term" value="F:acyltransferase activity, transferring groups other than amino-acyl groups"/>
    <property type="evidence" value="ECO:0007669"/>
    <property type="project" value="InterPro"/>
</dbReference>
<dbReference type="SUPFAM" id="SSF53901">
    <property type="entry name" value="Thiolase-like"/>
    <property type="match status" value="2"/>
</dbReference>
<feature type="domain" description="Thiolase C-terminal" evidence="1">
    <location>
        <begin position="259"/>
        <end position="387"/>
    </location>
</feature>
<dbReference type="EMBL" id="UINC01001793">
    <property type="protein sequence ID" value="SUZ88910.1"/>
    <property type="molecule type" value="Genomic_DNA"/>
</dbReference>
<dbReference type="CDD" id="cd00829">
    <property type="entry name" value="SCP-x_thiolase"/>
    <property type="match status" value="1"/>
</dbReference>
<evidence type="ECO:0000259" key="1">
    <source>
        <dbReference type="Pfam" id="PF22691"/>
    </source>
</evidence>